<evidence type="ECO:0000313" key="1">
    <source>
        <dbReference type="EMBL" id="OHF04522.1"/>
    </source>
</evidence>
<organism evidence="1 2">
    <name type="scientific">Colletotrichum orchidophilum</name>
    <dbReference type="NCBI Taxonomy" id="1209926"/>
    <lineage>
        <taxon>Eukaryota</taxon>
        <taxon>Fungi</taxon>
        <taxon>Dikarya</taxon>
        <taxon>Ascomycota</taxon>
        <taxon>Pezizomycotina</taxon>
        <taxon>Sordariomycetes</taxon>
        <taxon>Hypocreomycetidae</taxon>
        <taxon>Glomerellales</taxon>
        <taxon>Glomerellaceae</taxon>
        <taxon>Colletotrichum</taxon>
    </lineage>
</organism>
<reference evidence="1 2" key="1">
    <citation type="submission" date="2016-09" db="EMBL/GenBank/DDBJ databases">
        <authorList>
            <person name="Capua I."/>
            <person name="De Benedictis P."/>
            <person name="Joannis T."/>
            <person name="Lombin L.H."/>
            <person name="Cattoli G."/>
        </authorList>
    </citation>
    <scope>NUCLEOTIDE SEQUENCE [LARGE SCALE GENOMIC DNA]</scope>
    <source>
        <strain evidence="1 2">IMI 309357</strain>
    </source>
</reference>
<dbReference type="Proteomes" id="UP000176998">
    <property type="component" value="Unassembled WGS sequence"/>
</dbReference>
<dbReference type="RefSeq" id="XP_022481656.1">
    <property type="nucleotide sequence ID" value="XM_022612031.1"/>
</dbReference>
<keyword evidence="2" id="KW-1185">Reference proteome</keyword>
<dbReference type="OrthoDB" id="4848593at2759"/>
<accession>A0A1G4BSV4</accession>
<dbReference type="AlphaFoldDB" id="A0A1G4BSV4"/>
<protein>
    <submittedName>
        <fullName evidence="1">Uncharacterized protein</fullName>
    </submittedName>
</protein>
<comment type="caution">
    <text evidence="1">The sequence shown here is derived from an EMBL/GenBank/DDBJ whole genome shotgun (WGS) entry which is preliminary data.</text>
</comment>
<evidence type="ECO:0000313" key="2">
    <source>
        <dbReference type="Proteomes" id="UP000176998"/>
    </source>
</evidence>
<name>A0A1G4BSV4_9PEZI</name>
<proteinExistence type="predicted"/>
<dbReference type="GeneID" id="34553541"/>
<gene>
    <name evidence="1" type="ORF">CORC01_00374</name>
</gene>
<dbReference type="EMBL" id="MJBS01000002">
    <property type="protein sequence ID" value="OHF04522.1"/>
    <property type="molecule type" value="Genomic_DNA"/>
</dbReference>
<sequence>MSNPSVHADLRATNDPGHLPYEIFLLIVDAMISEAYEKARHEKVTYILQYRIIWNRDVPDKQVYISVDSPGYETQKWRLNQIRTFLQIDRTSRRMVERVFVPTDLWSYLYNQPMRGLWHDHKVSGCVLPDVDIFEAMPTLEMTPPDRDLRSTILHPSTEEKDFFRLIRRVQGDLDDFVPSSDFWRPGFTPEALRSFPNLKEIRLKAEQNFARLDPRVSFHYSHEHDMPIDTQIFPLLENWKSRYGEALETHLRVAEEREVPCFIMTGKFWRPQIKKARLLLKDGAVRMQFVNPGCDCYYQLYSDLNARGVTLESVMQQQE</sequence>